<comment type="similarity">
    <text evidence="2">Belongs to the poxviridae DNA-directed RNA polymerase 18 kDa subunit family.</text>
</comment>
<evidence type="ECO:0000256" key="5">
    <source>
        <dbReference type="ARBA" id="ARBA00022478"/>
    </source>
</evidence>
<keyword evidence="5 11" id="KW-0240">DNA-directed RNA polymerase</keyword>
<dbReference type="InterPro" id="IPR004973">
    <property type="entry name" value="DNA-dir_RNA_pol_18kDa_poxviral"/>
</dbReference>
<keyword evidence="7" id="KW-0946">Virion</keyword>
<dbReference type="GO" id="GO:0044423">
    <property type="term" value="C:virion component"/>
    <property type="evidence" value="ECO:0007669"/>
    <property type="project" value="UniProtKB-KW"/>
</dbReference>
<comment type="subcellular location">
    <subcellularLocation>
        <location evidence="1">Virion</location>
    </subcellularLocation>
</comment>
<evidence type="ECO:0000313" key="12">
    <source>
        <dbReference type="Proteomes" id="UP000105007"/>
    </source>
</evidence>
<keyword evidence="12" id="KW-1185">Reference proteome</keyword>
<comment type="catalytic activity">
    <reaction evidence="9">
        <text>RNA(n) + a ribonucleoside 5'-triphosphate = RNA(n+1) + diphosphate</text>
        <dbReference type="Rhea" id="RHEA:21248"/>
        <dbReference type="Rhea" id="RHEA-COMP:14527"/>
        <dbReference type="Rhea" id="RHEA-COMP:17342"/>
        <dbReference type="ChEBI" id="CHEBI:33019"/>
        <dbReference type="ChEBI" id="CHEBI:61557"/>
        <dbReference type="ChEBI" id="CHEBI:140395"/>
        <dbReference type="EC" id="2.7.7.6"/>
    </reaction>
</comment>
<evidence type="ECO:0000313" key="11">
    <source>
        <dbReference type="EMBL" id="AKR04260.1"/>
    </source>
</evidence>
<evidence type="ECO:0000256" key="4">
    <source>
        <dbReference type="ARBA" id="ARBA00015780"/>
    </source>
</evidence>
<name>A0A0H4Y176_9POXV</name>
<keyword evidence="6" id="KW-0808">Transferase</keyword>
<dbReference type="KEGG" id="vg:25392303"/>
<dbReference type="GO" id="GO:0019083">
    <property type="term" value="P:viral transcription"/>
    <property type="evidence" value="ECO:0007669"/>
    <property type="project" value="InterPro"/>
</dbReference>
<feature type="region of interest" description="Disordered" evidence="10">
    <location>
        <begin position="69"/>
        <end position="88"/>
    </location>
</feature>
<evidence type="ECO:0000256" key="2">
    <source>
        <dbReference type="ARBA" id="ARBA00005370"/>
    </source>
</evidence>
<protein>
    <recommendedName>
        <fullName evidence="4">DNA-directed RNA polymerase 18 kDa subunit</fullName>
        <ecNumber evidence="3">2.7.7.6</ecNumber>
    </recommendedName>
</protein>
<evidence type="ECO:0000256" key="3">
    <source>
        <dbReference type="ARBA" id="ARBA00012418"/>
    </source>
</evidence>
<evidence type="ECO:0000256" key="10">
    <source>
        <dbReference type="SAM" id="MobiDB-lite"/>
    </source>
</evidence>
<dbReference type="GO" id="GO:0003899">
    <property type="term" value="F:DNA-directed RNA polymerase activity"/>
    <property type="evidence" value="ECO:0007669"/>
    <property type="project" value="UniProtKB-EC"/>
</dbReference>
<dbReference type="Pfam" id="PF03293">
    <property type="entry name" value="Pox_RNA_pol"/>
    <property type="match status" value="1"/>
</dbReference>
<organism evidence="11 12">
    <name type="scientific">Salmon gill poxvirus</name>
    <dbReference type="NCBI Taxonomy" id="1680908"/>
    <lineage>
        <taxon>Viruses</taxon>
        <taxon>Varidnaviria</taxon>
        <taxon>Bamfordvirae</taxon>
        <taxon>Nucleocytoviricota</taxon>
        <taxon>Pokkesviricetes</taxon>
        <taxon>Chitovirales</taxon>
        <taxon>Poxviridae</taxon>
        <taxon>Chordopoxvirinae</taxon>
        <taxon>Salmonpoxvirus</taxon>
        <taxon>Salmonpoxvirus gillpox</taxon>
        <taxon>Salmon gillpox virus</taxon>
    </lineage>
</organism>
<proteinExistence type="inferred from homology"/>
<dbReference type="RefSeq" id="YP_009162508.1">
    <property type="nucleotide sequence ID" value="NC_027707.1"/>
</dbReference>
<dbReference type="GeneID" id="25392303"/>
<evidence type="ECO:0000256" key="1">
    <source>
        <dbReference type="ARBA" id="ARBA00004328"/>
    </source>
</evidence>
<sequence>MDKLWEELSKVNKSDKSDIEHFLEQPAVELVKADDFIVDEIGGYKQTRKRGRPKKLSHKSDAALKLADNYRENPVEESDEPLVDPDQKNVKPVYGKNIPIETLIKTNIVNQEGPNSFSCPYVYDIDLKLHELGPDLFATIKNNIATTFLNQEIQGKMLVDFTLDPNIKFYLGNNVDDIVSVRVPIIGKFKIYRIGDIIQGKLKITNQQLVLEGIDILCEIYKENGIITIKNNKNCFTKNAIDYYEDSVVNVKIVNITTTTKSFAFISHGILHENSTASH</sequence>
<evidence type="ECO:0000256" key="9">
    <source>
        <dbReference type="ARBA" id="ARBA00048552"/>
    </source>
</evidence>
<gene>
    <name evidence="11" type="ORF">SGPV136</name>
</gene>
<evidence type="ECO:0000256" key="6">
    <source>
        <dbReference type="ARBA" id="ARBA00022679"/>
    </source>
</evidence>
<dbReference type="EC" id="2.7.7.6" evidence="3"/>
<evidence type="ECO:0000256" key="7">
    <source>
        <dbReference type="ARBA" id="ARBA00022844"/>
    </source>
</evidence>
<accession>A0A0H4Y176</accession>
<dbReference type="GO" id="GO:0000428">
    <property type="term" value="C:DNA-directed RNA polymerase complex"/>
    <property type="evidence" value="ECO:0007669"/>
    <property type="project" value="UniProtKB-KW"/>
</dbReference>
<dbReference type="EMBL" id="KT159937">
    <property type="protein sequence ID" value="AKR04260.1"/>
    <property type="molecule type" value="Genomic_DNA"/>
</dbReference>
<keyword evidence="8" id="KW-0804">Transcription</keyword>
<dbReference type="Proteomes" id="UP000105007">
    <property type="component" value="Segment"/>
</dbReference>
<evidence type="ECO:0000256" key="8">
    <source>
        <dbReference type="ARBA" id="ARBA00023163"/>
    </source>
</evidence>
<reference evidence="11 12" key="1">
    <citation type="journal article" date="2015" name="J. Virol.">
        <title>Salmon gill poxvirus, the deepest representative of the Chordopoxvirinae.</title>
        <authorList>
            <person name="Gjessing M.C."/>
            <person name="Yutin N."/>
            <person name="Tengs T."/>
            <person name="Senkevich T."/>
            <person name="Koonin E.V."/>
            <person name="Ronning H.P."/>
            <person name="Alarson M."/>
            <person name="Ylving S."/>
            <person name="Lie K.-I."/>
            <person name="Saure B."/>
            <person name="Tran L."/>
            <person name="Moss B."/>
            <person name="Dale O.B."/>
        </authorList>
    </citation>
    <scope>NUCLEOTIDE SEQUENCE [LARGE SCALE GENOMIC DNA]</scope>
    <source>
        <strain evidence="11">2012-04-F277-L3G</strain>
    </source>
</reference>
<dbReference type="GO" id="GO:0003677">
    <property type="term" value="F:DNA binding"/>
    <property type="evidence" value="ECO:0007669"/>
    <property type="project" value="InterPro"/>
</dbReference>